<proteinExistence type="predicted"/>
<protein>
    <submittedName>
        <fullName evidence="1">7324_t:CDS:1</fullName>
    </submittedName>
</protein>
<sequence length="787" mass="88713">MTKEKKSKSAKAKKSHKNKHKLSYKEPFIDEVPTRIRLSFKKNADTGKSKSKSKRSEVSEDAPRGNEFDVEMRDAVVDNYDYEEDDVIDINDSTLNIEAGETGNTKINTPKSSTTANSNKMVLKLKFNLESPPTTKKHKHKHKHHREQTESSSHSHKKVTGKRTTRDSSDDESDKNGDLFKEYDSKSSHERKKAKRHHVDINEKVEINGENRSIETCGDSVKRHVIDKTKKTEKRLTSKSNMNKSYTGNTDKGLIGDSVGKRSTDVDYMSIRDKKGKTSLKGVVKKVKVEKSQTLNDVKNKEILHHDNNGGNSVNYEGENLVKSEIDEKYTLDDDIIKGINHDSKELLMSELAINTSTYSLREKRSYPPVTEDTKTKIDERSSSKSVKNTKAFCQSKDETSAEITSNTIDVTSSISNESQPSIPPSQETTKAITSGLNETSGGITISDLATKEDTTMSKSVGKKGPARKLGRPPKLQEPQRKATPRTWTWQKKKKDLKTILTKLLDSFTKKDAYGFFLEPVDTTIVTDYLTIIQKPMDFGTMRKKIERNEYSSIDEFKAYFALVCNNCKTYNAPETLYYKSADKLWQFGDKAIERERDSILLEEERMKALGVESGKRATNVAQGVASSRATSISKPGRQVRKQRRGEARKQYAPDDDPFTLIPQQPPFGETPLLTVISSKTQRQARFEDYGPFATLGVDPPFFTPADKDYIYNIFGDEKGYAYAKSLKAFVADMGEDMNVHVDKIIDNLTFGVHSLDRQVSHILSNLDSNRPIDTSVIIQTELGPVN</sequence>
<dbReference type="EMBL" id="CAJVPU010006132">
    <property type="protein sequence ID" value="CAG8557116.1"/>
    <property type="molecule type" value="Genomic_DNA"/>
</dbReference>
<organism evidence="1 2">
    <name type="scientific">Dentiscutata heterogama</name>
    <dbReference type="NCBI Taxonomy" id="1316150"/>
    <lineage>
        <taxon>Eukaryota</taxon>
        <taxon>Fungi</taxon>
        <taxon>Fungi incertae sedis</taxon>
        <taxon>Mucoromycota</taxon>
        <taxon>Glomeromycotina</taxon>
        <taxon>Glomeromycetes</taxon>
        <taxon>Diversisporales</taxon>
        <taxon>Gigasporaceae</taxon>
        <taxon>Dentiscutata</taxon>
    </lineage>
</organism>
<name>A0ACA9LZ28_9GLOM</name>
<feature type="non-terminal residue" evidence="1">
    <location>
        <position position="787"/>
    </location>
</feature>
<gene>
    <name evidence="1" type="ORF">DHETER_LOCUS5482</name>
</gene>
<evidence type="ECO:0000313" key="2">
    <source>
        <dbReference type="Proteomes" id="UP000789702"/>
    </source>
</evidence>
<reference evidence="1" key="1">
    <citation type="submission" date="2021-06" db="EMBL/GenBank/DDBJ databases">
        <authorList>
            <person name="Kallberg Y."/>
            <person name="Tangrot J."/>
            <person name="Rosling A."/>
        </authorList>
    </citation>
    <scope>NUCLEOTIDE SEQUENCE</scope>
    <source>
        <strain evidence="1">IL203A</strain>
    </source>
</reference>
<keyword evidence="2" id="KW-1185">Reference proteome</keyword>
<comment type="caution">
    <text evidence="1">The sequence shown here is derived from an EMBL/GenBank/DDBJ whole genome shotgun (WGS) entry which is preliminary data.</text>
</comment>
<evidence type="ECO:0000313" key="1">
    <source>
        <dbReference type="EMBL" id="CAG8557116.1"/>
    </source>
</evidence>
<dbReference type="Proteomes" id="UP000789702">
    <property type="component" value="Unassembled WGS sequence"/>
</dbReference>
<accession>A0ACA9LZ28</accession>